<reference evidence="2 3" key="1">
    <citation type="submission" date="2017-10" db="EMBL/GenBank/DDBJ databases">
        <title>Comparative genomics in systemic dimorphic fungi from Ajellomycetaceae.</title>
        <authorList>
            <person name="Munoz J.F."/>
            <person name="Mcewen J.G."/>
            <person name="Clay O.K."/>
            <person name="Cuomo C.A."/>
        </authorList>
    </citation>
    <scope>NUCLEOTIDE SEQUENCE [LARGE SCALE GENOMIC DNA]</scope>
    <source>
        <strain evidence="2 3">UAMH130</strain>
    </source>
</reference>
<dbReference type="AlphaFoldDB" id="A0A2B7XL07"/>
<evidence type="ECO:0000256" key="1">
    <source>
        <dbReference type="SAM" id="MobiDB-lite"/>
    </source>
</evidence>
<dbReference type="EMBL" id="PDNC01000005">
    <property type="protein sequence ID" value="PGH09332.1"/>
    <property type="molecule type" value="Genomic_DNA"/>
</dbReference>
<feature type="region of interest" description="Disordered" evidence="1">
    <location>
        <begin position="1"/>
        <end position="66"/>
    </location>
</feature>
<sequence>MAVHGKKRADKKSHWRIRESGTVLSSPPSMRCKRDGMSAMEEQFHQEQCPAYQRPGQPSSRRKSPARLASPLLDILARSRHSRQIQLAARSTAFLHTLFVDEMASRGALTVDG</sequence>
<organism evidence="2 3">
    <name type="scientific">Blastomyces parvus</name>
    <dbReference type="NCBI Taxonomy" id="2060905"/>
    <lineage>
        <taxon>Eukaryota</taxon>
        <taxon>Fungi</taxon>
        <taxon>Dikarya</taxon>
        <taxon>Ascomycota</taxon>
        <taxon>Pezizomycotina</taxon>
        <taxon>Eurotiomycetes</taxon>
        <taxon>Eurotiomycetidae</taxon>
        <taxon>Onygenales</taxon>
        <taxon>Ajellomycetaceae</taxon>
        <taxon>Blastomyces</taxon>
    </lineage>
</organism>
<keyword evidence="3" id="KW-1185">Reference proteome</keyword>
<protein>
    <submittedName>
        <fullName evidence="2">Uncharacterized protein</fullName>
    </submittedName>
</protein>
<evidence type="ECO:0000313" key="2">
    <source>
        <dbReference type="EMBL" id="PGH09332.1"/>
    </source>
</evidence>
<dbReference type="OrthoDB" id="10649701at2759"/>
<feature type="compositionally biased region" description="Basic residues" evidence="1">
    <location>
        <begin position="1"/>
        <end position="15"/>
    </location>
</feature>
<dbReference type="Proteomes" id="UP000224080">
    <property type="component" value="Unassembled WGS sequence"/>
</dbReference>
<evidence type="ECO:0000313" key="3">
    <source>
        <dbReference type="Proteomes" id="UP000224080"/>
    </source>
</evidence>
<name>A0A2B7XL07_9EURO</name>
<proteinExistence type="predicted"/>
<accession>A0A2B7XL07</accession>
<gene>
    <name evidence="2" type="ORF">GX51_00775</name>
</gene>
<comment type="caution">
    <text evidence="2">The sequence shown here is derived from an EMBL/GenBank/DDBJ whole genome shotgun (WGS) entry which is preliminary data.</text>
</comment>